<gene>
    <name evidence="12" type="ORF">SKAU_G00167540</name>
</gene>
<feature type="region of interest" description="Disordered" evidence="11">
    <location>
        <begin position="1152"/>
        <end position="1182"/>
    </location>
</feature>
<evidence type="ECO:0000256" key="1">
    <source>
        <dbReference type="ARBA" id="ARBA00004430"/>
    </source>
</evidence>
<dbReference type="GO" id="GO:0005930">
    <property type="term" value="C:axoneme"/>
    <property type="evidence" value="ECO:0007669"/>
    <property type="project" value="UniProtKB-SubCell"/>
</dbReference>
<feature type="compositionally biased region" description="Polar residues" evidence="11">
    <location>
        <begin position="732"/>
        <end position="745"/>
    </location>
</feature>
<feature type="compositionally biased region" description="Acidic residues" evidence="11">
    <location>
        <begin position="949"/>
        <end position="975"/>
    </location>
</feature>
<comment type="similarity">
    <text evidence="8">Belongs to the CFAP43 family.</text>
</comment>
<dbReference type="PANTHER" id="PTHR14885:SF1">
    <property type="entry name" value="CILIA- AND FLAGELLA-ASSOCIATED PROTEIN 43"/>
    <property type="match status" value="1"/>
</dbReference>
<feature type="coiled-coil region" evidence="10">
    <location>
        <begin position="1028"/>
        <end position="1062"/>
    </location>
</feature>
<evidence type="ECO:0000313" key="13">
    <source>
        <dbReference type="Proteomes" id="UP001152622"/>
    </source>
</evidence>
<dbReference type="GO" id="GO:0007288">
    <property type="term" value="P:sperm axoneme assembly"/>
    <property type="evidence" value="ECO:0007669"/>
    <property type="project" value="TreeGrafter"/>
</dbReference>
<dbReference type="OrthoDB" id="535167at2759"/>
<accession>A0A9Q1FJR2</accession>
<protein>
    <recommendedName>
        <fullName evidence="9">Cilia- and flagella-associated protein 43</fullName>
    </recommendedName>
</protein>
<feature type="compositionally biased region" description="Basic and acidic residues" evidence="11">
    <location>
        <begin position="929"/>
        <end position="947"/>
    </location>
</feature>
<keyword evidence="4" id="KW-0677">Repeat</keyword>
<keyword evidence="13" id="KW-1185">Reference proteome</keyword>
<evidence type="ECO:0000256" key="6">
    <source>
        <dbReference type="ARBA" id="ARBA00023212"/>
    </source>
</evidence>
<dbReference type="InterPro" id="IPR015943">
    <property type="entry name" value="WD40/YVTN_repeat-like_dom_sf"/>
</dbReference>
<dbReference type="SMART" id="SM00320">
    <property type="entry name" value="WD40"/>
    <property type="match status" value="4"/>
</dbReference>
<evidence type="ECO:0000256" key="2">
    <source>
        <dbReference type="ARBA" id="ARBA00022490"/>
    </source>
</evidence>
<keyword evidence="6" id="KW-0206">Cytoskeleton</keyword>
<comment type="subcellular location">
    <subcellularLocation>
        <location evidence="1">Cytoplasm</location>
        <location evidence="1">Cytoskeleton</location>
        <location evidence="1">Cilium axoneme</location>
    </subcellularLocation>
</comment>
<evidence type="ECO:0000256" key="7">
    <source>
        <dbReference type="ARBA" id="ARBA00023273"/>
    </source>
</evidence>
<keyword evidence="5 10" id="KW-0175">Coiled coil</keyword>
<evidence type="ECO:0000256" key="4">
    <source>
        <dbReference type="ARBA" id="ARBA00022737"/>
    </source>
</evidence>
<dbReference type="PANTHER" id="PTHR14885">
    <property type="entry name" value="CILIA- AND FLAGELLA-ASSOCIATED PROTEIN 43-RELATED"/>
    <property type="match status" value="1"/>
</dbReference>
<feature type="coiled-coil region" evidence="10">
    <location>
        <begin position="788"/>
        <end position="854"/>
    </location>
</feature>
<evidence type="ECO:0000256" key="10">
    <source>
        <dbReference type="SAM" id="Coils"/>
    </source>
</evidence>
<dbReference type="Gene3D" id="2.130.10.10">
    <property type="entry name" value="YVTN repeat-like/Quinoprotein amine dehydrogenase"/>
    <property type="match status" value="3"/>
</dbReference>
<evidence type="ECO:0000256" key="3">
    <source>
        <dbReference type="ARBA" id="ARBA00022574"/>
    </source>
</evidence>
<dbReference type="SUPFAM" id="SSF69322">
    <property type="entry name" value="Tricorn protease domain 2"/>
    <property type="match status" value="1"/>
</dbReference>
<sequence length="1662" mass="189212">MDVLGTLEVRWAQGFTSQNVEFIDNKTACYICGSYMVFLDTETKKRQVLQSPGRGIGAFAANGLSKTLAFSERKPNPSIFVYSYPELVQKTQLKGSARLEYTALALSRTGPYLACFSAVPDHTLTVWNWENKTVICSKPNAGKVVINLTFNPVNWQQICVSATSTITVWTIEKCDYLNIMTSSVINLPAVDGSVPEAETRLCHSHNENPSYYGPQMPIVAIAGLKGDRIEGFVPKAMKKDMFYPSSVCWTSSSDLYVGCRQGHLLKVNLDSQSVSVLLNPHQDPDLSETDRGTRLQEGCLQSIVLHRDGLFTAGNDGILRCLQIKGDNVEITQLWELEEPMMNTTFSPDGRILLLLSSNGRVYRYITVQPQQMEKVLDVLTGNFVVAAPLYTDKNLCVSVRDSGDLQVWSIDDESHISSISLQVQVSSLACCPNAQLAAVGTDTGHVLFIDLTTEKQPRIVHRTHLYHVPVSQLNFDQGGNFLLTGASDSNIFVLDARPSKMFEIIGFTEAAGAIVSLSTLCNRGDKQVKMLALCTGEKDRQLEEGSRLVALSLPIQELTGASSCADLHGRLPDKLLQKSHCKVPKPLSSAVLGPNNKTFGYCHTSKTLQQFQIPEGTGSPKVVQLWLASVGKDGLLRIREASCIEKYQQMQCHTYWSGGVRTVSFCTDSQTVITTGFKDGSMVCTQLRLETDGSSKAVEATQFGQSMLVALRTLQSVENPILSQLPEWNPNVPSRTGSSLQNREAATKRKIDVTEQDESYSSVSSSAPPSDPTWLDSKHDEALKKESQQYAQSKKSLRKDMRQLRETIKVMMRENETLSAMEKLEPQEFNLDMDARKRLLTEAEEAVAKVRSEAELENLARAYLCEVIKRECWNSMKVKGKAIKAFHTENEVKNYPMKARLAKELDEMGRVHAMRKIEHEDRRLQHDIVEKKVYSPKAEDENKSQVEQDNEQEAEKEEEKEEEEEKKGEEEEVVDKESPALTGSLSAQYGGPNSYLYSQFDLHVREEKINQITLLQDVIYKVKTTFNKEFEAVHKQKVQEINRVKEKNKRITEIMLELEVEEKLWVPTLSDSEKPEQALTVSESEIKVEKYLSLEQRQKAEELRKAEDQRRQDAKADNIRERALDDMMEGVLEMKKEGILKMVVPQPEFMSRPEEEWTEEEKKSLKDHEKSVKELSEEQEKHRKTLETEMKKLQSAIQEGTHHFDELLSKLFERKVNCEMVIYQEELKLVNLAQSLLMEEEIHNSEEEFGLKLEKAVVLKSQMGEEIQKYKSIVDDSRETYDNTVAEDKLLDRGFRKEFADIPVHMVDQLYKLYKRRPRVQRIRAQADEVSSLRSASEGASQMMKAMQDLDRAENMPEDLDPSVWERFCQARRTKVESEQRVKQKALALAEMQAFLQRRVNEEECVKTMTTNIMADLNSLREEKMVFQLDLMVQILLKQGQVEVETGRFIPDFSDSELIHRNVVEELNGTITTLGNLKVASMTEIKDFRKGIIQQEWEYKRMKMLLEDLTNKARDIQMLRLTLELQEYLSATDHDNRVSKQLSDVEKRILLHDKTHNKDVRTTKKIIEDLERQVAHKVEQNGLLDKQIADLTVTVAERRHICEAVAMEQAQHGSSGGRYQEIVERKRLKDLAKDQSMDLTLLRVEVEKKRMRTFPDLSNLG</sequence>
<keyword evidence="3" id="KW-0853">WD repeat</keyword>
<comment type="caution">
    <text evidence="12">The sequence shown here is derived from an EMBL/GenBank/DDBJ whole genome shotgun (WGS) entry which is preliminary data.</text>
</comment>
<feature type="region of interest" description="Disordered" evidence="11">
    <location>
        <begin position="725"/>
        <end position="778"/>
    </location>
</feature>
<reference evidence="12" key="1">
    <citation type="journal article" date="2023" name="Science">
        <title>Genome structures resolve the early diversification of teleost fishes.</title>
        <authorList>
            <person name="Parey E."/>
            <person name="Louis A."/>
            <person name="Montfort J."/>
            <person name="Bouchez O."/>
            <person name="Roques C."/>
            <person name="Iampietro C."/>
            <person name="Lluch J."/>
            <person name="Castinel A."/>
            <person name="Donnadieu C."/>
            <person name="Desvignes T."/>
            <person name="Floi Bucao C."/>
            <person name="Jouanno E."/>
            <person name="Wen M."/>
            <person name="Mejri S."/>
            <person name="Dirks R."/>
            <person name="Jansen H."/>
            <person name="Henkel C."/>
            <person name="Chen W.J."/>
            <person name="Zahm M."/>
            <person name="Cabau C."/>
            <person name="Klopp C."/>
            <person name="Thompson A.W."/>
            <person name="Robinson-Rechavi M."/>
            <person name="Braasch I."/>
            <person name="Lecointre G."/>
            <person name="Bobe J."/>
            <person name="Postlethwait J.H."/>
            <person name="Berthelot C."/>
            <person name="Roest Crollius H."/>
            <person name="Guiguen Y."/>
        </authorList>
    </citation>
    <scope>NUCLEOTIDE SEQUENCE</scope>
    <source>
        <strain evidence="12">WJC10195</strain>
    </source>
</reference>
<dbReference type="SUPFAM" id="SSF50978">
    <property type="entry name" value="WD40 repeat-like"/>
    <property type="match status" value="1"/>
</dbReference>
<keyword evidence="2" id="KW-0963">Cytoplasm</keyword>
<dbReference type="Pfam" id="PF25828">
    <property type="entry name" value="CC_Cfap43"/>
    <property type="match status" value="1"/>
</dbReference>
<evidence type="ECO:0000256" key="5">
    <source>
        <dbReference type="ARBA" id="ARBA00023054"/>
    </source>
</evidence>
<organism evidence="12 13">
    <name type="scientific">Synaphobranchus kaupii</name>
    <name type="common">Kaup's arrowtooth eel</name>
    <dbReference type="NCBI Taxonomy" id="118154"/>
    <lineage>
        <taxon>Eukaryota</taxon>
        <taxon>Metazoa</taxon>
        <taxon>Chordata</taxon>
        <taxon>Craniata</taxon>
        <taxon>Vertebrata</taxon>
        <taxon>Euteleostomi</taxon>
        <taxon>Actinopterygii</taxon>
        <taxon>Neopterygii</taxon>
        <taxon>Teleostei</taxon>
        <taxon>Anguilliformes</taxon>
        <taxon>Synaphobranchidae</taxon>
        <taxon>Synaphobranchus</taxon>
    </lineage>
</organism>
<evidence type="ECO:0000256" key="9">
    <source>
        <dbReference type="ARBA" id="ARBA00023662"/>
    </source>
</evidence>
<feature type="compositionally biased region" description="Low complexity" evidence="11">
    <location>
        <begin position="760"/>
        <end position="769"/>
    </location>
</feature>
<feature type="region of interest" description="Disordered" evidence="11">
    <location>
        <begin position="1103"/>
        <end position="1123"/>
    </location>
</feature>
<dbReference type="InterPro" id="IPR036322">
    <property type="entry name" value="WD40_repeat_dom_sf"/>
</dbReference>
<feature type="region of interest" description="Disordered" evidence="11">
    <location>
        <begin position="929"/>
        <end position="989"/>
    </location>
</feature>
<evidence type="ECO:0000256" key="8">
    <source>
        <dbReference type="ARBA" id="ARBA00023605"/>
    </source>
</evidence>
<evidence type="ECO:0000256" key="11">
    <source>
        <dbReference type="SAM" id="MobiDB-lite"/>
    </source>
</evidence>
<dbReference type="Proteomes" id="UP001152622">
    <property type="component" value="Chromosome 5"/>
</dbReference>
<dbReference type="EMBL" id="JAINUF010000005">
    <property type="protein sequence ID" value="KAJ8360229.1"/>
    <property type="molecule type" value="Genomic_DNA"/>
</dbReference>
<evidence type="ECO:0000313" key="12">
    <source>
        <dbReference type="EMBL" id="KAJ8360229.1"/>
    </source>
</evidence>
<name>A0A9Q1FJR2_SYNKA</name>
<keyword evidence="7" id="KW-0966">Cell projection</keyword>
<proteinExistence type="inferred from homology"/>
<dbReference type="InterPro" id="IPR001680">
    <property type="entry name" value="WD40_rpt"/>
</dbReference>